<keyword evidence="6" id="KW-0560">Oxidoreductase</keyword>
<evidence type="ECO:0000313" key="14">
    <source>
        <dbReference type="EMBL" id="UZT51813.1"/>
    </source>
</evidence>
<dbReference type="InterPro" id="IPR032088">
    <property type="entry name" value="SAT"/>
</dbReference>
<dbReference type="SUPFAM" id="SSF47336">
    <property type="entry name" value="ACP-like"/>
    <property type="match status" value="1"/>
</dbReference>
<feature type="region of interest" description="Disordered" evidence="10">
    <location>
        <begin position="1681"/>
        <end position="1731"/>
    </location>
</feature>
<evidence type="ECO:0000259" key="12">
    <source>
        <dbReference type="PROSITE" id="PS52004"/>
    </source>
</evidence>
<dbReference type="PANTHER" id="PTHR43775:SF24">
    <property type="entry name" value="NON-REDUCING POLYKETIDE SYNTHASE APTA-RELATED"/>
    <property type="match status" value="1"/>
</dbReference>
<dbReference type="SUPFAM" id="SSF53901">
    <property type="entry name" value="Thiolase-like"/>
    <property type="match status" value="1"/>
</dbReference>
<dbReference type="Pfam" id="PF16073">
    <property type="entry name" value="SAT"/>
    <property type="match status" value="1"/>
</dbReference>
<evidence type="ECO:0000256" key="5">
    <source>
        <dbReference type="ARBA" id="ARBA00022679"/>
    </source>
</evidence>
<dbReference type="InterPro" id="IPR016039">
    <property type="entry name" value="Thiolase-like"/>
</dbReference>
<accession>A0A9E8K086</accession>
<dbReference type="SUPFAM" id="SSF55048">
    <property type="entry name" value="Probable ACP-binding domain of malonyl-CoA ACP transacylase"/>
    <property type="match status" value="1"/>
</dbReference>
<dbReference type="FunFam" id="3.10.129.110:FF:000001">
    <property type="entry name" value="Sterigmatocystin biosynthesis polyketide synthase"/>
    <property type="match status" value="1"/>
</dbReference>
<evidence type="ECO:0000256" key="1">
    <source>
        <dbReference type="ARBA" id="ARBA00005179"/>
    </source>
</evidence>
<evidence type="ECO:0000256" key="7">
    <source>
        <dbReference type="ARBA" id="ARBA00023268"/>
    </source>
</evidence>
<keyword evidence="5" id="KW-0808">Transferase</keyword>
<dbReference type="Gene3D" id="3.40.366.10">
    <property type="entry name" value="Malonyl-Coenzyme A Acyl Carrier Protein, domain 2"/>
    <property type="match status" value="1"/>
</dbReference>
<dbReference type="FunFam" id="1.10.1200.10:FF:000011">
    <property type="entry name" value="Sterigmatocystin biosynthesis polyketide synthase"/>
    <property type="match status" value="1"/>
</dbReference>
<comment type="function">
    <text evidence="8">Non-reducing polyketide synthase; part of a gene cluster that mediates the biosynthesis of a yet unidentified natural product.</text>
</comment>
<dbReference type="FunFam" id="3.40.366.10:FF:000002">
    <property type="entry name" value="Probable polyketide synthase 2"/>
    <property type="match status" value="1"/>
</dbReference>
<dbReference type="Gene3D" id="3.10.129.110">
    <property type="entry name" value="Polyketide synthase dehydratase"/>
    <property type="match status" value="1"/>
</dbReference>
<dbReference type="InterPro" id="IPR020841">
    <property type="entry name" value="PKS_Beta-ketoAc_synthase_dom"/>
</dbReference>
<evidence type="ECO:0000256" key="2">
    <source>
        <dbReference type="ARBA" id="ARBA00022450"/>
    </source>
</evidence>
<dbReference type="PROSITE" id="PS00606">
    <property type="entry name" value="KS3_1"/>
    <property type="match status" value="1"/>
</dbReference>
<dbReference type="EMBL" id="OM249969">
    <property type="protein sequence ID" value="UZT51813.1"/>
    <property type="molecule type" value="mRNA"/>
</dbReference>
<dbReference type="GO" id="GO:0006633">
    <property type="term" value="P:fatty acid biosynthetic process"/>
    <property type="evidence" value="ECO:0007669"/>
    <property type="project" value="InterPro"/>
</dbReference>
<dbReference type="Pfam" id="PF00550">
    <property type="entry name" value="PP-binding"/>
    <property type="match status" value="1"/>
</dbReference>
<feature type="region of interest" description="N-terminal hotdog fold" evidence="9">
    <location>
        <begin position="1333"/>
        <end position="1468"/>
    </location>
</feature>
<keyword evidence="3" id="KW-0597">Phosphoprotein</keyword>
<dbReference type="GO" id="GO:0016491">
    <property type="term" value="F:oxidoreductase activity"/>
    <property type="evidence" value="ECO:0007669"/>
    <property type="project" value="UniProtKB-KW"/>
</dbReference>
<feature type="active site" description="Proton acceptor; for dehydratase activity" evidence="9">
    <location>
        <position position="1365"/>
    </location>
</feature>
<feature type="domain" description="PKS/mFAS DH" evidence="13">
    <location>
        <begin position="1333"/>
        <end position="1642"/>
    </location>
</feature>
<dbReference type="Gene3D" id="1.10.1200.10">
    <property type="entry name" value="ACP-like"/>
    <property type="match status" value="1"/>
</dbReference>
<feature type="region of interest" description="C-terminal hotdog fold" evidence="9">
    <location>
        <begin position="1496"/>
        <end position="1642"/>
    </location>
</feature>
<feature type="domain" description="Ketosynthase family 3 (KS3)" evidence="12">
    <location>
        <begin position="403"/>
        <end position="835"/>
    </location>
</feature>
<dbReference type="InterPro" id="IPR018201">
    <property type="entry name" value="Ketoacyl_synth_AS"/>
</dbReference>
<dbReference type="Gene3D" id="3.40.47.10">
    <property type="match status" value="1"/>
</dbReference>
<dbReference type="Gene3D" id="3.30.70.3290">
    <property type="match status" value="1"/>
</dbReference>
<feature type="domain" description="Carrier" evidence="11">
    <location>
        <begin position="1729"/>
        <end position="1806"/>
    </location>
</feature>
<dbReference type="InterPro" id="IPR014030">
    <property type="entry name" value="Ketoacyl_synth_N"/>
</dbReference>
<dbReference type="InterPro" id="IPR030918">
    <property type="entry name" value="PT_fungal_PKS"/>
</dbReference>
<keyword evidence="4" id="KW-0489">Methyltransferase</keyword>
<protein>
    <submittedName>
        <fullName evidence="14">Polyketide synthase</fullName>
    </submittedName>
</protein>
<evidence type="ECO:0000259" key="11">
    <source>
        <dbReference type="PROSITE" id="PS50075"/>
    </source>
</evidence>
<feature type="compositionally biased region" description="Low complexity" evidence="10">
    <location>
        <begin position="1681"/>
        <end position="1711"/>
    </location>
</feature>
<keyword evidence="2" id="KW-0596">Phosphopantetheine</keyword>
<evidence type="ECO:0000256" key="4">
    <source>
        <dbReference type="ARBA" id="ARBA00022603"/>
    </source>
</evidence>
<reference evidence="14" key="1">
    <citation type="submission" date="2022-01" db="EMBL/GenBank/DDBJ databases">
        <authorList>
            <person name="Liu H."/>
            <person name="Wang H."/>
            <person name="Zhou Q."/>
        </authorList>
    </citation>
    <scope>NUCLEOTIDE SEQUENCE</scope>
    <source>
        <strain evidence="14">SvHN-02</strain>
    </source>
</reference>
<comment type="pathway">
    <text evidence="1">Secondary metabolite biosynthesis.</text>
</comment>
<gene>
    <name evidence="14" type="primary">PKS1</name>
</gene>
<dbReference type="InterPro" id="IPR016036">
    <property type="entry name" value="Malonyl_transacylase_ACP-bd"/>
</dbReference>
<dbReference type="PROSITE" id="PS52004">
    <property type="entry name" value="KS3_2"/>
    <property type="match status" value="1"/>
</dbReference>
<dbReference type="Pfam" id="PF02801">
    <property type="entry name" value="Ketoacyl-synt_C"/>
    <property type="match status" value="1"/>
</dbReference>
<dbReference type="SMART" id="SM00827">
    <property type="entry name" value="PKS_AT"/>
    <property type="match status" value="1"/>
</dbReference>
<dbReference type="SMART" id="SM00825">
    <property type="entry name" value="PKS_KS"/>
    <property type="match status" value="1"/>
</dbReference>
<sequence>MPSSSSWDSMEDAKPSVLFFNNDLPSDDINQLYRVLHRRTAQLSCPQLAHFIRLCNQVITEEIAKLPKQWQEKVPDFVNVLSLVNDNAFRKGPLGGAMEGVFLNILQIGMILGHHEVEQVPYQFDPKTTTLFGLGVGLLSAAAASVSLNVADLAIAGAHIVRASFRLGIHVYNISEQLEAPDADGNPWAFVIPGLTAEVVQAELDRYNRDTANPTLSHIFISASDKTSVSVSGPPSRLRQCLKSSDVLRYSNFLALPVHHGLCHAPHIYSAVDVQTIIEDILDDDHTRIAGLKTSLPLLSSSTGRPYPAKDFRSLIDQVLAELLMNKIHIDNVVDGIVEFLDLPSASQQERNLFAFRNSVILRTMMKNVESKCDGRITFTHQDLIDWTKREESEAETPISPKRSKLAVVGMSCRLPGGANDLELFWKLMAEKRDVHTTIPPDRFDLSTHFDPTGQIENTTQTPYMNHIESPGLFDAGFFNISPKEAEQMDPMHRLALVTAYEALEMSGYSPNRTRSTSSPRVGTYYGQASDDWRELNASQNIGTYAVPSGERGFANGRINYFFKFSGPSFNMDTACSSGLAAVNAACSALWAGDVDTAIAGGLNVITDPDNFCQLGKGHFLSLTGQCKVWDEAADGYCRADGVGSVVIKRLDDALADNDKILATILAANTNHSADAISITHPHAPTQSLNYQRVMSQAGFSPLDVSYVELHGTGTQAGDREEAKSVSDVFAPVAPRRKKKDRLRLGAVKSNIGHGEAAAGIASFIKVLLMYQKSAIPPQIGVKKLNPTLPQDLEERNIGLNWEYAEWPRPKTGSRLAIVNSFGAHGGNTTVLLSDAPMRSPVVTDPRTSFPISVSARSKNSLKMNTEALLQYLNDHEDAQLGDLSYTLTARRMHHPFRLATSVKDMSQAKKFLSAEIEKMQQQQWVSTVPLKAPTVAFAFTGQGAFYVGMGSQLYTHCSNFREDVQRLDRLAQSFNLGFDSVIPVIDGSAGDSDKVDPIVSQLAIVLIELALSHYWATLGIKPSMVMGHSLGEFAALAVAGVISELDALYLTAARAKLMAKHCRVGTHTMLAVRCSIDRLEELLVGREQDYELACINGESDLVISGEQTKIQDLANILATAGLKSTALKVPYAFHSAQMDPILESFAQLAENVTFKAPQIPVISPLLAECIFDGKTINHKYLRRATREQVDVVGALDAAQELGIADADTVWIDIGPHMIAGGMVRNLLKPTTVVASLKRDEDNFSALVSSLVTLHRAGVSVVWNEYFREHERAHQALHLPTYRWNDKNYWIPYLGTWTLDKAHIKENLEKAKQNEALSGISGMGSKLKTSTIHGIVSESVGESTVSLVTLSDLLDPAFLEAVDGHRMNNHGVASSSIWADMAFTVGRYLHGLGYPKEKDFHMNLHDMEILHAQVARSRKDGPQLIQLEATLDIHARSVAIFLYNVSKDGVRDAEHYGSCKVQFEDAATWSKNWKRLEHLVGQRIQALDRSATEGVASKINRNMAYTLFKNVVTYADHYRGMRSVVLKDYEAFADVTLHPEELGLWHTPPHWIDSLCHLGGFILNGSDASNTADFFYVTPGWETFRLARPPQAGGSYRSYVQMVQSEEDPKFWTGDVYILQGDTIIGMMGQMKFRQINRILMDRFFSPSEGHGTAHASASSKVKTIAPAVAAPVAKTTTPAVTQPAPAAAQQTHAVATPSPAPSNLPAVNSAPAPPVPVSAPADKAEPENDENPLIAGAIDLIVNETGVDASELKDDTTFMQIGVDSLMSLVLVEKFKNILKMEIKSSLFIECETVGVFKEWLEENR</sequence>
<dbReference type="InterPro" id="IPR050091">
    <property type="entry name" value="PKS_NRPS_Biosynth_Enz"/>
</dbReference>
<evidence type="ECO:0000256" key="9">
    <source>
        <dbReference type="PROSITE-ProRule" id="PRU01363"/>
    </source>
</evidence>
<dbReference type="NCBIfam" id="TIGR04532">
    <property type="entry name" value="PT_fungal_PKS"/>
    <property type="match status" value="1"/>
</dbReference>
<dbReference type="InterPro" id="IPR001227">
    <property type="entry name" value="Ac_transferase_dom_sf"/>
</dbReference>
<dbReference type="GO" id="GO:0004315">
    <property type="term" value="F:3-oxoacyl-[acyl-carrier-protein] synthase activity"/>
    <property type="evidence" value="ECO:0007669"/>
    <property type="project" value="InterPro"/>
</dbReference>
<dbReference type="SUPFAM" id="SSF52151">
    <property type="entry name" value="FabD/lysophospholipase-like"/>
    <property type="match status" value="1"/>
</dbReference>
<organism evidence="14">
    <name type="scientific">Stemphylium vesicarium</name>
    <dbReference type="NCBI Taxonomy" id="119933"/>
    <lineage>
        <taxon>Eukaryota</taxon>
        <taxon>Fungi</taxon>
        <taxon>Dikarya</taxon>
        <taxon>Ascomycota</taxon>
        <taxon>Pezizomycotina</taxon>
        <taxon>Dothideomycetes</taxon>
        <taxon>Pleosporomycetidae</taxon>
        <taxon>Pleosporales</taxon>
        <taxon>Pleosporineae</taxon>
        <taxon>Pleosporaceae</taxon>
        <taxon>Stemphylium</taxon>
    </lineage>
</organism>
<feature type="active site" description="Proton donor; for dehydratase activity" evidence="9">
    <location>
        <position position="1553"/>
    </location>
</feature>
<evidence type="ECO:0000256" key="8">
    <source>
        <dbReference type="ARBA" id="ARBA00055753"/>
    </source>
</evidence>
<dbReference type="GO" id="GO:0044550">
    <property type="term" value="P:secondary metabolite biosynthetic process"/>
    <property type="evidence" value="ECO:0007669"/>
    <property type="project" value="TreeGrafter"/>
</dbReference>
<evidence type="ECO:0000256" key="3">
    <source>
        <dbReference type="ARBA" id="ARBA00022553"/>
    </source>
</evidence>
<dbReference type="InterPro" id="IPR009081">
    <property type="entry name" value="PP-bd_ACP"/>
</dbReference>
<dbReference type="Pfam" id="PF22621">
    <property type="entry name" value="CurL-like_PKS_C"/>
    <property type="match status" value="1"/>
</dbReference>
<dbReference type="InterPro" id="IPR014043">
    <property type="entry name" value="Acyl_transferase_dom"/>
</dbReference>
<dbReference type="PANTHER" id="PTHR43775">
    <property type="entry name" value="FATTY ACID SYNTHASE"/>
    <property type="match status" value="1"/>
</dbReference>
<dbReference type="Pfam" id="PF00109">
    <property type="entry name" value="ketoacyl-synt"/>
    <property type="match status" value="1"/>
</dbReference>
<keyword evidence="7" id="KW-0511">Multifunctional enzyme</keyword>
<dbReference type="InterPro" id="IPR014031">
    <property type="entry name" value="Ketoacyl_synth_C"/>
</dbReference>
<dbReference type="InterPro" id="IPR049900">
    <property type="entry name" value="PKS_mFAS_DH"/>
</dbReference>
<dbReference type="PROSITE" id="PS50075">
    <property type="entry name" value="CARRIER"/>
    <property type="match status" value="1"/>
</dbReference>
<evidence type="ECO:0000256" key="10">
    <source>
        <dbReference type="SAM" id="MobiDB-lite"/>
    </source>
</evidence>
<dbReference type="InterPro" id="IPR042104">
    <property type="entry name" value="PKS_dehydratase_sf"/>
</dbReference>
<dbReference type="Pfam" id="PF00698">
    <property type="entry name" value="Acyl_transf_1"/>
    <property type="match status" value="1"/>
</dbReference>
<dbReference type="GO" id="GO:0008168">
    <property type="term" value="F:methyltransferase activity"/>
    <property type="evidence" value="ECO:0007669"/>
    <property type="project" value="UniProtKB-KW"/>
</dbReference>
<name>A0A9E8K086_9PLEO</name>
<dbReference type="GO" id="GO:0004312">
    <property type="term" value="F:fatty acid synthase activity"/>
    <property type="evidence" value="ECO:0007669"/>
    <property type="project" value="TreeGrafter"/>
</dbReference>
<proteinExistence type="evidence at transcript level"/>
<dbReference type="CDD" id="cd00833">
    <property type="entry name" value="PKS"/>
    <property type="match status" value="1"/>
</dbReference>
<dbReference type="GO" id="GO:0032259">
    <property type="term" value="P:methylation"/>
    <property type="evidence" value="ECO:0007669"/>
    <property type="project" value="UniProtKB-KW"/>
</dbReference>
<dbReference type="InterPro" id="IPR036736">
    <property type="entry name" value="ACP-like_sf"/>
</dbReference>
<evidence type="ECO:0000259" key="13">
    <source>
        <dbReference type="PROSITE" id="PS52019"/>
    </source>
</evidence>
<evidence type="ECO:0000256" key="6">
    <source>
        <dbReference type="ARBA" id="ARBA00023002"/>
    </source>
</evidence>
<dbReference type="PROSITE" id="PS52019">
    <property type="entry name" value="PKS_MFAS_DH"/>
    <property type="match status" value="1"/>
</dbReference>
<dbReference type="InterPro" id="IPR016035">
    <property type="entry name" value="Acyl_Trfase/lysoPLipase"/>
</dbReference>